<evidence type="ECO:0000313" key="3">
    <source>
        <dbReference type="Proteomes" id="UP001199644"/>
    </source>
</evidence>
<dbReference type="Proteomes" id="UP001199644">
    <property type="component" value="Unassembled WGS sequence"/>
</dbReference>
<comment type="caution">
    <text evidence="2">The sequence shown here is derived from an EMBL/GenBank/DDBJ whole genome shotgun (WGS) entry which is preliminary data.</text>
</comment>
<dbReference type="RefSeq" id="WP_240382184.1">
    <property type="nucleotide sequence ID" value="NZ_JAJUOL010001366.1"/>
</dbReference>
<dbReference type="Pfam" id="PF05193">
    <property type="entry name" value="Peptidase_M16_C"/>
    <property type="match status" value="1"/>
</dbReference>
<dbReference type="Gene3D" id="3.30.830.10">
    <property type="entry name" value="Metalloenzyme, LuxS/M16 peptidase-like"/>
    <property type="match status" value="1"/>
</dbReference>
<reference evidence="2" key="1">
    <citation type="submission" date="2021-12" db="EMBL/GenBank/DDBJ databases">
        <title>Prevalence of phenicol resistance gene fexA in Campylobacter isolated from poultry supply chain.</title>
        <authorList>
            <person name="Tang B."/>
            <person name="Zheng X."/>
            <person name="Lin J."/>
            <person name="Lin R."/>
            <person name="Yang H."/>
            <person name="Shen Z."/>
            <person name="Xia F."/>
        </authorList>
    </citation>
    <scope>NUCLEOTIDE SEQUENCE</scope>
    <source>
        <strain evidence="2">CJHN2011004</strain>
    </source>
</reference>
<accession>A0AAW5EKW3</accession>
<dbReference type="InterPro" id="IPR050626">
    <property type="entry name" value="Peptidase_M16"/>
</dbReference>
<proteinExistence type="predicted"/>
<dbReference type="PANTHER" id="PTHR43690:SF17">
    <property type="entry name" value="PROTEIN YHJJ"/>
    <property type="match status" value="1"/>
</dbReference>
<dbReference type="SUPFAM" id="SSF63411">
    <property type="entry name" value="LuxS/MPP-like metallohydrolase"/>
    <property type="match status" value="1"/>
</dbReference>
<feature type="non-terminal residue" evidence="2">
    <location>
        <position position="84"/>
    </location>
</feature>
<feature type="domain" description="Peptidase M16 C-terminal" evidence="1">
    <location>
        <begin position="43"/>
        <end position="83"/>
    </location>
</feature>
<gene>
    <name evidence="2" type="ORF">LZC39_17475</name>
</gene>
<sequence length="84" mass="10262">EERRWRTDNNPLGYLYFRLFNHAFMYHPYHWTPIGFFKDIENWSIEDIKEFHSTYYQPKNAILIVSGDIDSEEVFSGAKKHFEK</sequence>
<protein>
    <submittedName>
        <fullName evidence="2">Insulinase family protein</fullName>
    </submittedName>
</protein>
<evidence type="ECO:0000313" key="2">
    <source>
        <dbReference type="EMBL" id="MCH3853875.1"/>
    </source>
</evidence>
<dbReference type="GO" id="GO:0046872">
    <property type="term" value="F:metal ion binding"/>
    <property type="evidence" value="ECO:0007669"/>
    <property type="project" value="InterPro"/>
</dbReference>
<dbReference type="InterPro" id="IPR011249">
    <property type="entry name" value="Metalloenz_LuxS/M16"/>
</dbReference>
<evidence type="ECO:0000259" key="1">
    <source>
        <dbReference type="Pfam" id="PF05193"/>
    </source>
</evidence>
<dbReference type="PANTHER" id="PTHR43690">
    <property type="entry name" value="NARDILYSIN"/>
    <property type="match status" value="1"/>
</dbReference>
<dbReference type="InterPro" id="IPR007863">
    <property type="entry name" value="Peptidase_M16_C"/>
</dbReference>
<organism evidence="2 3">
    <name type="scientific">Campylobacter jejuni</name>
    <dbReference type="NCBI Taxonomy" id="197"/>
    <lineage>
        <taxon>Bacteria</taxon>
        <taxon>Pseudomonadati</taxon>
        <taxon>Campylobacterota</taxon>
        <taxon>Epsilonproteobacteria</taxon>
        <taxon>Campylobacterales</taxon>
        <taxon>Campylobacteraceae</taxon>
        <taxon>Campylobacter</taxon>
    </lineage>
</organism>
<dbReference type="EMBL" id="JAJUOL010001366">
    <property type="protein sequence ID" value="MCH3853875.1"/>
    <property type="molecule type" value="Genomic_DNA"/>
</dbReference>
<name>A0AAW5EKW3_CAMJU</name>
<dbReference type="AlphaFoldDB" id="A0AAW5EKW3"/>
<feature type="non-terminal residue" evidence="2">
    <location>
        <position position="1"/>
    </location>
</feature>